<feature type="domain" description="PCI" evidence="5">
    <location>
        <begin position="240"/>
        <end position="413"/>
    </location>
</feature>
<dbReference type="STRING" id="5888.A0D3M3"/>
<dbReference type="GO" id="GO:0003743">
    <property type="term" value="F:translation initiation factor activity"/>
    <property type="evidence" value="ECO:0007669"/>
    <property type="project" value="UniProtKB-UniRule"/>
</dbReference>
<accession>A0D3M3</accession>
<dbReference type="GO" id="GO:0006413">
    <property type="term" value="P:translational initiation"/>
    <property type="evidence" value="ECO:0000318"/>
    <property type="project" value="GO_Central"/>
</dbReference>
<dbReference type="GO" id="GO:0001732">
    <property type="term" value="P:formation of cytoplasmic translation initiation complex"/>
    <property type="evidence" value="ECO:0007669"/>
    <property type="project" value="UniProtKB-UniRule"/>
</dbReference>
<evidence type="ECO:0000313" key="7">
    <source>
        <dbReference type="Proteomes" id="UP000000600"/>
    </source>
</evidence>
<proteinExistence type="inferred from homology"/>
<dbReference type="SUPFAM" id="SSF46785">
    <property type="entry name" value="Winged helix' DNA-binding domain"/>
    <property type="match status" value="1"/>
</dbReference>
<dbReference type="GO" id="GO:0016282">
    <property type="term" value="C:eukaryotic 43S preinitiation complex"/>
    <property type="evidence" value="ECO:0007669"/>
    <property type="project" value="UniProtKB-UniRule"/>
</dbReference>
<evidence type="ECO:0000256" key="1">
    <source>
        <dbReference type="ARBA" id="ARBA00022490"/>
    </source>
</evidence>
<comment type="subunit">
    <text evidence="4">Component of the eukaryotic translation initiation factor 3 (eIF-3) complex.</text>
</comment>
<protein>
    <recommendedName>
        <fullName evidence="4">Eukaryotic translation initiation factor 3 subunit E</fullName>
        <shortName evidence="4">eIF3e</shortName>
    </recommendedName>
    <alternativeName>
        <fullName evidence="4">Eukaryotic translation initiation factor 3 subunit 6</fullName>
    </alternativeName>
</protein>
<keyword evidence="1 4" id="KW-0963">Cytoplasm</keyword>
<name>A0D3M3_PARTE</name>
<dbReference type="EMBL" id="CT868274">
    <property type="protein sequence ID" value="CAK77640.1"/>
    <property type="molecule type" value="Genomic_DNA"/>
</dbReference>
<reference evidence="6 7" key="1">
    <citation type="journal article" date="2006" name="Nature">
        <title>Global trends of whole-genome duplications revealed by the ciliate Paramecium tetraurelia.</title>
        <authorList>
            <consortium name="Genoscope"/>
            <person name="Aury J.-M."/>
            <person name="Jaillon O."/>
            <person name="Duret L."/>
            <person name="Noel B."/>
            <person name="Jubin C."/>
            <person name="Porcel B.M."/>
            <person name="Segurens B."/>
            <person name="Daubin V."/>
            <person name="Anthouard V."/>
            <person name="Aiach N."/>
            <person name="Arnaiz O."/>
            <person name="Billaut A."/>
            <person name="Beisson J."/>
            <person name="Blanc I."/>
            <person name="Bouhouche K."/>
            <person name="Camara F."/>
            <person name="Duharcourt S."/>
            <person name="Guigo R."/>
            <person name="Gogendeau D."/>
            <person name="Katinka M."/>
            <person name="Keller A.-M."/>
            <person name="Kissmehl R."/>
            <person name="Klotz C."/>
            <person name="Koll F."/>
            <person name="Le Moue A."/>
            <person name="Lepere C."/>
            <person name="Malinsky S."/>
            <person name="Nowacki M."/>
            <person name="Nowak J.K."/>
            <person name="Plattner H."/>
            <person name="Poulain J."/>
            <person name="Ruiz F."/>
            <person name="Serrano V."/>
            <person name="Zagulski M."/>
            <person name="Dessen P."/>
            <person name="Betermier M."/>
            <person name="Weissenbach J."/>
            <person name="Scarpelli C."/>
            <person name="Schachter V."/>
            <person name="Sperling L."/>
            <person name="Meyer E."/>
            <person name="Cohen J."/>
            <person name="Wincker P."/>
        </authorList>
    </citation>
    <scope>NUCLEOTIDE SEQUENCE [LARGE SCALE GENOMIC DNA]</scope>
    <source>
        <strain evidence="6 7">Stock d4-2</strain>
    </source>
</reference>
<gene>
    <name evidence="6" type="ORF">GSPATT00013128001</name>
</gene>
<comment type="function">
    <text evidence="4">Component of the eukaryotic translation initiation factor 3 (eIF-3) complex, which is involved in protein synthesis of a specialized repertoire of mRNAs and, together with other initiation factors, stimulates binding of mRNA and methionyl-tRNAi to the 40S ribosome. The eIF-3 complex specifically targets and initiates translation of a subset of mRNAs involved in cell proliferation.</text>
</comment>
<dbReference type="PANTHER" id="PTHR10317">
    <property type="entry name" value="EUKARYOTIC TRANSLATION INITIATION FACTOR 3 SUBUNIT E"/>
    <property type="match status" value="1"/>
</dbReference>
<organism evidence="6 7">
    <name type="scientific">Paramecium tetraurelia</name>
    <dbReference type="NCBI Taxonomy" id="5888"/>
    <lineage>
        <taxon>Eukaryota</taxon>
        <taxon>Sar</taxon>
        <taxon>Alveolata</taxon>
        <taxon>Ciliophora</taxon>
        <taxon>Intramacronucleata</taxon>
        <taxon>Oligohymenophorea</taxon>
        <taxon>Peniculida</taxon>
        <taxon>Parameciidae</taxon>
        <taxon>Paramecium</taxon>
    </lineage>
</organism>
<dbReference type="GO" id="GO:0033290">
    <property type="term" value="C:eukaryotic 48S preinitiation complex"/>
    <property type="evidence" value="ECO:0007669"/>
    <property type="project" value="UniProtKB-UniRule"/>
</dbReference>
<dbReference type="KEGG" id="ptm:GSPATT00013128001"/>
<dbReference type="GeneID" id="5030822"/>
<evidence type="ECO:0000256" key="4">
    <source>
        <dbReference type="HAMAP-Rule" id="MF_03004"/>
    </source>
</evidence>
<dbReference type="InterPro" id="IPR036390">
    <property type="entry name" value="WH_DNA-bd_sf"/>
</dbReference>
<evidence type="ECO:0000259" key="5">
    <source>
        <dbReference type="PROSITE" id="PS50250"/>
    </source>
</evidence>
<dbReference type="HOGENOM" id="CLU_618901_0_0_1"/>
<dbReference type="Proteomes" id="UP000000600">
    <property type="component" value="Unassembled WGS sequence"/>
</dbReference>
<dbReference type="GO" id="GO:0005634">
    <property type="term" value="C:nucleus"/>
    <property type="evidence" value="ECO:0000318"/>
    <property type="project" value="GO_Central"/>
</dbReference>
<dbReference type="HAMAP" id="MF_03004">
    <property type="entry name" value="eIF3e"/>
    <property type="match status" value="1"/>
</dbReference>
<evidence type="ECO:0000256" key="2">
    <source>
        <dbReference type="ARBA" id="ARBA00022540"/>
    </source>
</evidence>
<keyword evidence="2 4" id="KW-0396">Initiation factor</keyword>
<dbReference type="InParanoid" id="A0D3M3"/>
<keyword evidence="3 4" id="KW-0648">Protein biosynthesis</keyword>
<comment type="similarity">
    <text evidence="4">Belongs to the eIF-3 subunit E family.</text>
</comment>
<evidence type="ECO:0000313" key="6">
    <source>
        <dbReference type="EMBL" id="CAK77640.1"/>
    </source>
</evidence>
<dbReference type="eggNOG" id="KOG2758">
    <property type="taxonomic scope" value="Eukaryota"/>
</dbReference>
<dbReference type="PROSITE" id="PS50250">
    <property type="entry name" value="PCI"/>
    <property type="match status" value="1"/>
</dbReference>
<dbReference type="InterPro" id="IPR016650">
    <property type="entry name" value="eIF3e"/>
</dbReference>
<comment type="subcellular location">
    <subcellularLocation>
        <location evidence="4">Cytoplasm</location>
    </subcellularLocation>
</comment>
<keyword evidence="7" id="KW-1185">Reference proteome</keyword>
<dbReference type="InterPro" id="IPR000717">
    <property type="entry name" value="PCI_dom"/>
</dbReference>
<sequence>MVKFEEFQKLTPKEKKKAMAELHDLRGPTYQIFKEKPESKTQLWNIFSPKIFYLIQYMDHFLRFINPHVFLGCVQFLQLQTSKENEALLGTRLFERLRKIGVPQEKIDQIMQQDNLNGKLSQVSELLRLRSRALVDYVQENLWTVEEAYQALIILFDQGEYERATEIVDNLYPCVEATEKLNHLRNGFLWARLNCKLIGLFKNNNNATACIEAIKDLLKQEDQIKYNFKQRADLLHAGVLVCFISDDTNAFLELFSGDQFLEVVHTIAPYLLYYYAVALLINQQFVGNTSLAQIGANASKSVMHFHLLNYVEEIIVKFQFDNAIKMVNDIATEIDKDFIVKSKKAIIINACKLYFFSTYIKILNGVQIKQFSNYLQLNEEETESWLVNAIRTLNINAKIDGDKIIVQKQDNNAQNTQLLKQLRDLQPKSNMLISNLQRIINIK</sequence>
<evidence type="ECO:0000256" key="3">
    <source>
        <dbReference type="ARBA" id="ARBA00022917"/>
    </source>
</evidence>
<dbReference type="OrthoDB" id="288440at2759"/>
<dbReference type="OMA" id="HFHLLNY"/>
<dbReference type="RefSeq" id="XP_001445037.1">
    <property type="nucleotide sequence ID" value="XM_001445000.2"/>
</dbReference>
<dbReference type="GO" id="GO:0005852">
    <property type="term" value="C:eukaryotic translation initiation factor 3 complex"/>
    <property type="evidence" value="ECO:0000318"/>
    <property type="project" value="GO_Central"/>
</dbReference>
<dbReference type="AlphaFoldDB" id="A0D3M3"/>
<dbReference type="Pfam" id="PF01399">
    <property type="entry name" value="PCI"/>
    <property type="match status" value="1"/>
</dbReference>
<dbReference type="GO" id="GO:0071540">
    <property type="term" value="C:eukaryotic translation initiation factor 3 complex, eIF3e"/>
    <property type="evidence" value="ECO:0007669"/>
    <property type="project" value="UniProtKB-UniRule"/>
</dbReference>